<dbReference type="OrthoDB" id="1111734at2759"/>
<feature type="region of interest" description="Disordered" evidence="1">
    <location>
        <begin position="291"/>
        <end position="327"/>
    </location>
</feature>
<dbReference type="EMBL" id="MDYQ01000661">
    <property type="protein sequence ID" value="PRP73208.1"/>
    <property type="molecule type" value="Genomic_DNA"/>
</dbReference>
<evidence type="ECO:0000313" key="4">
    <source>
        <dbReference type="Proteomes" id="UP000241769"/>
    </source>
</evidence>
<dbReference type="PANTHER" id="PTHR15327">
    <property type="entry name" value="MICROFIBRIL-ASSOCIATED PROTEIN"/>
    <property type="match status" value="1"/>
</dbReference>
<feature type="region of interest" description="Disordered" evidence="1">
    <location>
        <begin position="1"/>
        <end position="103"/>
    </location>
</feature>
<feature type="compositionally biased region" description="Basic and acidic residues" evidence="1">
    <location>
        <begin position="40"/>
        <end position="65"/>
    </location>
</feature>
<feature type="compositionally biased region" description="Acidic residues" evidence="1">
    <location>
        <begin position="178"/>
        <end position="194"/>
    </location>
</feature>
<feature type="compositionally biased region" description="Basic and acidic residues" evidence="1">
    <location>
        <begin position="217"/>
        <end position="252"/>
    </location>
</feature>
<comment type="caution">
    <text evidence="3">The sequence shown here is derived from an EMBL/GenBank/DDBJ whole genome shotgun (WGS) entry which is preliminary data.</text>
</comment>
<gene>
    <name evidence="3" type="ORF">PROFUN_03522</name>
</gene>
<dbReference type="InterPro" id="IPR009730">
    <property type="entry name" value="MFAP1_C"/>
</dbReference>
<evidence type="ECO:0000313" key="3">
    <source>
        <dbReference type="EMBL" id="PRP73208.1"/>
    </source>
</evidence>
<name>A0A2P6MNC3_9EUKA</name>
<dbReference type="STRING" id="1890364.A0A2P6MNC3"/>
<organism evidence="3 4">
    <name type="scientific">Planoprotostelium fungivorum</name>
    <dbReference type="NCBI Taxonomy" id="1890364"/>
    <lineage>
        <taxon>Eukaryota</taxon>
        <taxon>Amoebozoa</taxon>
        <taxon>Evosea</taxon>
        <taxon>Variosea</taxon>
        <taxon>Cavosteliida</taxon>
        <taxon>Cavosteliaceae</taxon>
        <taxon>Planoprotostelium</taxon>
    </lineage>
</organism>
<dbReference type="Proteomes" id="UP000241769">
    <property type="component" value="Unassembled WGS sequence"/>
</dbReference>
<reference evidence="3 4" key="1">
    <citation type="journal article" date="2018" name="Genome Biol. Evol.">
        <title>Multiple Roots of Fruiting Body Formation in Amoebozoa.</title>
        <authorList>
            <person name="Hillmann F."/>
            <person name="Forbes G."/>
            <person name="Novohradska S."/>
            <person name="Ferling I."/>
            <person name="Riege K."/>
            <person name="Groth M."/>
            <person name="Westermann M."/>
            <person name="Marz M."/>
            <person name="Spaller T."/>
            <person name="Winckler T."/>
            <person name="Schaap P."/>
            <person name="Glockner G."/>
        </authorList>
    </citation>
    <scope>NUCLEOTIDE SEQUENCE [LARGE SCALE GENOMIC DNA]</scope>
    <source>
        <strain evidence="3 4">Jena</strain>
    </source>
</reference>
<evidence type="ECO:0000259" key="2">
    <source>
        <dbReference type="Pfam" id="PF06991"/>
    </source>
</evidence>
<dbReference type="AlphaFoldDB" id="A0A2P6MNC3"/>
<dbReference type="InParanoid" id="A0A2P6MNC3"/>
<feature type="compositionally biased region" description="Acidic residues" evidence="1">
    <location>
        <begin position="255"/>
        <end position="274"/>
    </location>
</feature>
<feature type="compositionally biased region" description="Acidic residues" evidence="1">
    <location>
        <begin position="126"/>
        <end position="136"/>
    </location>
</feature>
<keyword evidence="4" id="KW-1185">Reference proteome</keyword>
<sequence>MQRDTPPSFHPQPVKPARYRAGQLPEYAKKVDLVEVPVPPKREPDTSDPRLQRLARRNQDTSSSDRRRRHVEAEVIEEATGKNEESTSQNDDGDGAGDKEVEGMNKILLKINMGEVDTRNKTVAEMLEEEEQEQEEHDNRRERARRMARAREEEEEIEKLRTADENMAEPEGENRSGDDEDDEEDDEEEEEEEEERPRIAPVFRKKEDRTTQSAEAQLRDVEEAARIAAEKRLEERKLESAELVRLEAERNATGEGDDKELPDELSDGDGDPTEEYEAWKLRELMRIKTEREEKAAEEAEKAELERRRTLTDEQIREEDKEKLAPKEKGKMKFMQKYYHKGAYFRSFDEKDEIANRWDVTQPTLEDKSDKSILPSVMQVKNFGKRSRTKYTHLVDQDTTQRDAGWSTKDAQSVTDKMRNKMGGAGPVERSKRQKY</sequence>
<dbReference type="InterPro" id="IPR033194">
    <property type="entry name" value="MFAP1"/>
</dbReference>
<proteinExistence type="predicted"/>
<accession>A0A2P6MNC3</accession>
<feature type="domain" description="Micro-fibrillar-associated protein 1 C-terminal" evidence="2">
    <location>
        <begin position="189"/>
        <end position="398"/>
    </location>
</feature>
<feature type="region of interest" description="Disordered" evidence="1">
    <location>
        <begin position="393"/>
        <end position="435"/>
    </location>
</feature>
<feature type="region of interest" description="Disordered" evidence="1">
    <location>
        <begin position="115"/>
        <end position="274"/>
    </location>
</feature>
<evidence type="ECO:0000256" key="1">
    <source>
        <dbReference type="SAM" id="MobiDB-lite"/>
    </source>
</evidence>
<protein>
    <recommendedName>
        <fullName evidence="2">Micro-fibrillar-associated protein 1 C-terminal domain-containing protein</fullName>
    </recommendedName>
</protein>
<dbReference type="Pfam" id="PF06991">
    <property type="entry name" value="MFAP1"/>
    <property type="match status" value="1"/>
</dbReference>